<sequence length="251" mass="27966">MKIEKINDSQIRCTLTSDDLASRKIKLSELAYGTEKAKNLFQDMMQQAHYEFGFESDNSPLMIEAIPVAPDSIVLIITKVEDPEELDTRFSKFSPSGDESDTAKAPQFSGADDILDLFQKIYEAKNKIQNGSTKKDTKKSSSQKAAQDTEKTPVNLVQSFRFRSLDDAILAAHGLNHFYSGRNSLYKNETLGSYQLVLHQSDCTPEAFNKVCNILSEYGTNETFSASGEAYLLEHGNALIRDTALQNLADI</sequence>
<dbReference type="Pfam" id="PF05389">
    <property type="entry name" value="MecA"/>
    <property type="match status" value="1"/>
</dbReference>
<protein>
    <submittedName>
        <fullName evidence="3">Adaptor protein MecA</fullName>
    </submittedName>
</protein>
<proteinExistence type="inferred from homology"/>
<dbReference type="PANTHER" id="PTHR39161">
    <property type="entry name" value="ADAPTER PROTEIN MECA"/>
    <property type="match status" value="1"/>
</dbReference>
<evidence type="ECO:0000256" key="1">
    <source>
        <dbReference type="ARBA" id="ARBA00005397"/>
    </source>
</evidence>
<reference evidence="3 4" key="1">
    <citation type="submission" date="2020-08" db="EMBL/GenBank/DDBJ databases">
        <authorList>
            <person name="Liu C."/>
            <person name="Sun Q."/>
        </authorList>
    </citation>
    <scope>NUCLEOTIDE SEQUENCE [LARGE SCALE GENOMIC DNA]</scope>
    <source>
        <strain evidence="3 4">NSJ-29</strain>
    </source>
</reference>
<evidence type="ECO:0000313" key="3">
    <source>
        <dbReference type="EMBL" id="QNM07527.1"/>
    </source>
</evidence>
<dbReference type="RefSeq" id="WP_118644211.1">
    <property type="nucleotide sequence ID" value="NZ_CP060635.1"/>
</dbReference>
<dbReference type="Proteomes" id="UP000515860">
    <property type="component" value="Chromosome"/>
</dbReference>
<gene>
    <name evidence="3" type="ORF">H9Q79_11380</name>
</gene>
<dbReference type="Gene3D" id="3.30.70.1950">
    <property type="match status" value="1"/>
</dbReference>
<accession>A0A7G9G9P5</accession>
<dbReference type="EMBL" id="CP060635">
    <property type="protein sequence ID" value="QNM07527.1"/>
    <property type="molecule type" value="Genomic_DNA"/>
</dbReference>
<name>A0A7G9G9P5_9FIRM</name>
<dbReference type="AlphaFoldDB" id="A0A7G9G9P5"/>
<dbReference type="InterPro" id="IPR038471">
    <property type="entry name" value="MecA_C_sf"/>
</dbReference>
<comment type="similarity">
    <text evidence="1">Belongs to the MecA family.</text>
</comment>
<evidence type="ECO:0000313" key="4">
    <source>
        <dbReference type="Proteomes" id="UP000515860"/>
    </source>
</evidence>
<dbReference type="InterPro" id="IPR008681">
    <property type="entry name" value="Neg-reg_MecA"/>
</dbReference>
<dbReference type="KEGG" id="whj:H9Q79_11380"/>
<organism evidence="3 4">
    <name type="scientific">Wansuia hejianensis</name>
    <dbReference type="NCBI Taxonomy" id="2763667"/>
    <lineage>
        <taxon>Bacteria</taxon>
        <taxon>Bacillati</taxon>
        <taxon>Bacillota</taxon>
        <taxon>Clostridia</taxon>
        <taxon>Lachnospirales</taxon>
        <taxon>Lachnospiraceae</taxon>
        <taxon>Wansuia</taxon>
    </lineage>
</organism>
<dbReference type="PANTHER" id="PTHR39161:SF1">
    <property type="entry name" value="ADAPTER PROTEIN MECA 1"/>
    <property type="match status" value="1"/>
</dbReference>
<feature type="region of interest" description="Disordered" evidence="2">
    <location>
        <begin position="129"/>
        <end position="150"/>
    </location>
</feature>
<keyword evidence="4" id="KW-1185">Reference proteome</keyword>
<evidence type="ECO:0000256" key="2">
    <source>
        <dbReference type="SAM" id="MobiDB-lite"/>
    </source>
</evidence>